<keyword evidence="5" id="KW-0597">Phosphoprotein</keyword>
<evidence type="ECO:0000256" key="4">
    <source>
        <dbReference type="ARBA" id="ARBA00022475"/>
    </source>
</evidence>
<evidence type="ECO:0000259" key="16">
    <source>
        <dbReference type="PROSITE" id="PS50885"/>
    </source>
</evidence>
<dbReference type="GO" id="GO:0005886">
    <property type="term" value="C:plasma membrane"/>
    <property type="evidence" value="ECO:0007669"/>
    <property type="project" value="UniProtKB-SubCell"/>
</dbReference>
<gene>
    <name evidence="17" type="ORF">ATW55_15190</name>
</gene>
<dbReference type="FunFam" id="1.10.287.130:FF:000001">
    <property type="entry name" value="Two-component sensor histidine kinase"/>
    <property type="match status" value="1"/>
</dbReference>
<evidence type="ECO:0000256" key="11">
    <source>
        <dbReference type="ARBA" id="ARBA00022989"/>
    </source>
</evidence>
<evidence type="ECO:0000256" key="10">
    <source>
        <dbReference type="ARBA" id="ARBA00022840"/>
    </source>
</evidence>
<evidence type="ECO:0000256" key="6">
    <source>
        <dbReference type="ARBA" id="ARBA00022679"/>
    </source>
</evidence>
<feature type="transmembrane region" description="Helical" evidence="14">
    <location>
        <begin position="63"/>
        <end position="85"/>
    </location>
</feature>
<keyword evidence="12" id="KW-0902">Two-component regulatory system</keyword>
<keyword evidence="4" id="KW-1003">Cell membrane</keyword>
<dbReference type="EMBL" id="LPVJ01000035">
    <property type="protein sequence ID" value="KUO95838.1"/>
    <property type="molecule type" value="Genomic_DNA"/>
</dbReference>
<dbReference type="PANTHER" id="PTHR45528:SF1">
    <property type="entry name" value="SENSOR HISTIDINE KINASE CPXA"/>
    <property type="match status" value="1"/>
</dbReference>
<evidence type="ECO:0000256" key="5">
    <source>
        <dbReference type="ARBA" id="ARBA00022553"/>
    </source>
</evidence>
<evidence type="ECO:0000256" key="7">
    <source>
        <dbReference type="ARBA" id="ARBA00022692"/>
    </source>
</evidence>
<keyword evidence="13 14" id="KW-0472">Membrane</keyword>
<evidence type="ECO:0000256" key="14">
    <source>
        <dbReference type="SAM" id="Phobius"/>
    </source>
</evidence>
<dbReference type="SMART" id="SM00388">
    <property type="entry name" value="HisKA"/>
    <property type="match status" value="1"/>
</dbReference>
<dbReference type="Gene3D" id="3.30.565.10">
    <property type="entry name" value="Histidine kinase-like ATPase, C-terminal domain"/>
    <property type="match status" value="1"/>
</dbReference>
<name>A0A117SXT3_9BACL</name>
<proteinExistence type="predicted"/>
<keyword evidence="6" id="KW-0808">Transferase</keyword>
<evidence type="ECO:0000313" key="17">
    <source>
        <dbReference type="EMBL" id="KUO95838.1"/>
    </source>
</evidence>
<keyword evidence="9" id="KW-0418">Kinase</keyword>
<comment type="caution">
    <text evidence="17">The sequence shown here is derived from an EMBL/GenBank/DDBJ whole genome shotgun (WGS) entry which is preliminary data.</text>
</comment>
<dbReference type="SUPFAM" id="SSF55874">
    <property type="entry name" value="ATPase domain of HSP90 chaperone/DNA topoisomerase II/histidine kinase"/>
    <property type="match status" value="1"/>
</dbReference>
<dbReference type="EC" id="2.7.13.3" evidence="3"/>
<dbReference type="InterPro" id="IPR050398">
    <property type="entry name" value="HssS/ArlS-like"/>
</dbReference>
<keyword evidence="10" id="KW-0067">ATP-binding</keyword>
<dbReference type="GO" id="GO:0005524">
    <property type="term" value="F:ATP binding"/>
    <property type="evidence" value="ECO:0007669"/>
    <property type="project" value="UniProtKB-KW"/>
</dbReference>
<accession>A0A117SXT3</accession>
<comment type="catalytic activity">
    <reaction evidence="1">
        <text>ATP + protein L-histidine = ADP + protein N-phospho-L-histidine.</text>
        <dbReference type="EC" id="2.7.13.3"/>
    </reaction>
</comment>
<reference evidence="17 18" key="1">
    <citation type="submission" date="2015-12" db="EMBL/GenBank/DDBJ databases">
        <title>Draft genome sequence of Acidibacillus ferrooxidans ITV001, isolated from a chalcopyrite acid mine drainage site in Brazil.</title>
        <authorList>
            <person name="Dall'Agnol H."/>
            <person name="Nancucheo I."/>
            <person name="Johnson B."/>
            <person name="Oliveira R."/>
            <person name="Leite L."/>
            <person name="Pylro V."/>
            <person name="Nunes G.L."/>
            <person name="Tzotzos G."/>
            <person name="Fernandes G.R."/>
            <person name="Dutra J."/>
            <person name="Orellana S.C."/>
            <person name="Oliveira G."/>
        </authorList>
    </citation>
    <scope>NUCLEOTIDE SEQUENCE [LARGE SCALE GENOMIC DNA]</scope>
    <source>
        <strain evidence="18">ITV01</strain>
    </source>
</reference>
<protein>
    <recommendedName>
        <fullName evidence="3">histidine kinase</fullName>
        <ecNumber evidence="3">2.7.13.3</ecNumber>
    </recommendedName>
</protein>
<evidence type="ECO:0000313" key="18">
    <source>
        <dbReference type="Proteomes" id="UP000053557"/>
    </source>
</evidence>
<keyword evidence="7 14" id="KW-0812">Transmembrane</keyword>
<feature type="domain" description="HAMP" evidence="16">
    <location>
        <begin position="86"/>
        <end position="138"/>
    </location>
</feature>
<dbReference type="InterPro" id="IPR005467">
    <property type="entry name" value="His_kinase_dom"/>
</dbReference>
<evidence type="ECO:0000256" key="8">
    <source>
        <dbReference type="ARBA" id="ARBA00022741"/>
    </source>
</evidence>
<dbReference type="Gene3D" id="6.10.340.10">
    <property type="match status" value="1"/>
</dbReference>
<dbReference type="SUPFAM" id="SSF47384">
    <property type="entry name" value="Homodimeric domain of signal transducing histidine kinase"/>
    <property type="match status" value="1"/>
</dbReference>
<dbReference type="Gene3D" id="1.10.287.130">
    <property type="match status" value="1"/>
</dbReference>
<dbReference type="InterPro" id="IPR003661">
    <property type="entry name" value="HisK_dim/P_dom"/>
</dbReference>
<feature type="domain" description="Histidine kinase" evidence="15">
    <location>
        <begin position="146"/>
        <end position="263"/>
    </location>
</feature>
<evidence type="ECO:0000259" key="15">
    <source>
        <dbReference type="PROSITE" id="PS50109"/>
    </source>
</evidence>
<keyword evidence="18" id="KW-1185">Reference proteome</keyword>
<sequence length="263" mass="29483">MGGYKEVFYVTFKTVAGKIGLSVILLVLVVLLALYVSLDQLFIRVLYVQGESRLVVSTFAHVQWLIILAGIGSVMLASGLTLFLSNRLASPLIQMESVTKEISKGNYHKTVPVQGEDEIARLGRAINDLARHLDHLESTRKEFLADISHELRTPLTYIRGYSQVLFEHLVSSENEKDEYLKLIFDESERIEQLIVNLFSLAQADEGTLRVSPEPVDIAHLADKVIRRMQRKAADKSVTLQLVAKVSPVVSADPLRIEQVLFNL</sequence>
<dbReference type="GO" id="GO:0000155">
    <property type="term" value="F:phosphorelay sensor kinase activity"/>
    <property type="evidence" value="ECO:0007669"/>
    <property type="project" value="InterPro"/>
</dbReference>
<dbReference type="Pfam" id="PF00512">
    <property type="entry name" value="HisKA"/>
    <property type="match status" value="1"/>
</dbReference>
<feature type="transmembrane region" description="Helical" evidence="14">
    <location>
        <begin position="21"/>
        <end position="43"/>
    </location>
</feature>
<dbReference type="InterPro" id="IPR036890">
    <property type="entry name" value="HATPase_C_sf"/>
</dbReference>
<keyword evidence="11 14" id="KW-1133">Transmembrane helix</keyword>
<organism evidence="17 18">
    <name type="scientific">Ferroacidibacillus organovorans</name>
    <dbReference type="NCBI Taxonomy" id="1765683"/>
    <lineage>
        <taxon>Bacteria</taxon>
        <taxon>Bacillati</taxon>
        <taxon>Bacillota</taxon>
        <taxon>Bacilli</taxon>
        <taxon>Bacillales</taxon>
        <taxon>Alicyclobacillaceae</taxon>
        <taxon>Ferroacidibacillus</taxon>
    </lineage>
</organism>
<dbReference type="InterPro" id="IPR003660">
    <property type="entry name" value="HAMP_dom"/>
</dbReference>
<keyword evidence="8" id="KW-0547">Nucleotide-binding</keyword>
<dbReference type="Pfam" id="PF00672">
    <property type="entry name" value="HAMP"/>
    <property type="match status" value="1"/>
</dbReference>
<dbReference type="InterPro" id="IPR036097">
    <property type="entry name" value="HisK_dim/P_sf"/>
</dbReference>
<evidence type="ECO:0000256" key="13">
    <source>
        <dbReference type="ARBA" id="ARBA00023136"/>
    </source>
</evidence>
<dbReference type="SUPFAM" id="SSF158472">
    <property type="entry name" value="HAMP domain-like"/>
    <property type="match status" value="1"/>
</dbReference>
<evidence type="ECO:0000256" key="1">
    <source>
        <dbReference type="ARBA" id="ARBA00000085"/>
    </source>
</evidence>
<evidence type="ECO:0000256" key="3">
    <source>
        <dbReference type="ARBA" id="ARBA00012438"/>
    </source>
</evidence>
<evidence type="ECO:0000256" key="9">
    <source>
        <dbReference type="ARBA" id="ARBA00022777"/>
    </source>
</evidence>
<evidence type="ECO:0000256" key="12">
    <source>
        <dbReference type="ARBA" id="ARBA00023012"/>
    </source>
</evidence>
<dbReference type="PROSITE" id="PS50109">
    <property type="entry name" value="HIS_KIN"/>
    <property type="match status" value="1"/>
</dbReference>
<dbReference type="CDD" id="cd00082">
    <property type="entry name" value="HisKA"/>
    <property type="match status" value="1"/>
</dbReference>
<comment type="subcellular location">
    <subcellularLocation>
        <location evidence="2">Cell membrane</location>
        <topology evidence="2">Multi-pass membrane protein</topology>
    </subcellularLocation>
</comment>
<dbReference type="Proteomes" id="UP000053557">
    <property type="component" value="Unassembled WGS sequence"/>
</dbReference>
<dbReference type="PROSITE" id="PS50885">
    <property type="entry name" value="HAMP"/>
    <property type="match status" value="1"/>
</dbReference>
<dbReference type="AlphaFoldDB" id="A0A117SXT3"/>
<dbReference type="CDD" id="cd06225">
    <property type="entry name" value="HAMP"/>
    <property type="match status" value="1"/>
</dbReference>
<evidence type="ECO:0000256" key="2">
    <source>
        <dbReference type="ARBA" id="ARBA00004651"/>
    </source>
</evidence>
<dbReference type="PANTHER" id="PTHR45528">
    <property type="entry name" value="SENSOR HISTIDINE KINASE CPXA"/>
    <property type="match status" value="1"/>
</dbReference>
<dbReference type="SMART" id="SM00304">
    <property type="entry name" value="HAMP"/>
    <property type="match status" value="1"/>
</dbReference>